<dbReference type="AlphaFoldDB" id="A0A895YHY3"/>
<accession>A0A895YHY3</accession>
<dbReference type="Pfam" id="PF19827">
    <property type="entry name" value="DUF6308"/>
    <property type="match status" value="1"/>
</dbReference>
<dbReference type="RefSeq" id="WP_239676284.1">
    <property type="nucleotide sequence ID" value="NZ_CP070499.1"/>
</dbReference>
<reference evidence="1" key="1">
    <citation type="submission" date="2021-02" db="EMBL/GenBank/DDBJ databases">
        <title>Natrosporangium hydrolyticum gen. nov., sp. nov, a haloalkaliphilic actinobacterium from a soda solonchak soil.</title>
        <authorList>
            <person name="Sorokin D.Y."/>
            <person name="Khijniak T.V."/>
            <person name="Zakharycheva A.P."/>
            <person name="Boueva O.V."/>
            <person name="Ariskina E.V."/>
            <person name="Hahnke R.L."/>
            <person name="Bunk B."/>
            <person name="Sproer C."/>
            <person name="Schumann P."/>
            <person name="Evtushenko L.I."/>
            <person name="Kublanov I.V."/>
        </authorList>
    </citation>
    <scope>NUCLEOTIDE SEQUENCE</scope>
    <source>
        <strain evidence="1">DSM 106523</strain>
    </source>
</reference>
<dbReference type="InterPro" id="IPR046275">
    <property type="entry name" value="DUF6308"/>
</dbReference>
<dbReference type="Proteomes" id="UP000662857">
    <property type="component" value="Chromosome"/>
</dbReference>
<name>A0A895YHY3_9ACTN</name>
<keyword evidence="2" id="KW-1185">Reference proteome</keyword>
<dbReference type="KEGG" id="nhy:JQS43_21995"/>
<evidence type="ECO:0000313" key="1">
    <source>
        <dbReference type="EMBL" id="QSB14166.1"/>
    </source>
</evidence>
<evidence type="ECO:0000313" key="2">
    <source>
        <dbReference type="Proteomes" id="UP000662857"/>
    </source>
</evidence>
<sequence length="211" mass="23244">MKDLLTYYHVGEPRSATPPLFTGGWFDQLGGGGDRPDTANRITAEDLMAVEMLGVQYPAKVALWLLVGDLGVQLSALLAEVPRQVDLASSGNLQPDPVADGGPADRAWQLLINQPNVRWVKASKLLARKRPRLLPIYDSVVAGGAGYRVGCYWTCLRRVLQQDDSALHRQLVQLKGDAGLPDPVSPIRILDVAVWMRHRQGADDFRRRNTA</sequence>
<dbReference type="EMBL" id="CP070499">
    <property type="protein sequence ID" value="QSB14166.1"/>
    <property type="molecule type" value="Genomic_DNA"/>
</dbReference>
<proteinExistence type="predicted"/>
<gene>
    <name evidence="1" type="ORF">JQS43_21995</name>
</gene>
<protein>
    <submittedName>
        <fullName evidence="1">Uncharacterized protein</fullName>
    </submittedName>
</protein>
<organism evidence="1 2">
    <name type="scientific">Natronosporangium hydrolyticum</name>
    <dbReference type="NCBI Taxonomy" id="2811111"/>
    <lineage>
        <taxon>Bacteria</taxon>
        <taxon>Bacillati</taxon>
        <taxon>Actinomycetota</taxon>
        <taxon>Actinomycetes</taxon>
        <taxon>Micromonosporales</taxon>
        <taxon>Micromonosporaceae</taxon>
        <taxon>Natronosporangium</taxon>
    </lineage>
</organism>